<dbReference type="EMBL" id="CP032342">
    <property type="protein sequence ID" value="QCO12880.1"/>
    <property type="molecule type" value="Genomic_DNA"/>
</dbReference>
<name>A0A4D8QUU3_AZOBR</name>
<reference evidence="1 2" key="1">
    <citation type="submission" date="2018-09" db="EMBL/GenBank/DDBJ databases">
        <title>Whole genome based analysis of evolution and adaptive divergence in Indian and Brazilian strains of Azospirillum brasilense.</title>
        <authorList>
            <person name="Singh C."/>
            <person name="Tripathi A.K."/>
        </authorList>
    </citation>
    <scope>NUCLEOTIDE SEQUENCE [LARGE SCALE GENOMIC DNA]</scope>
    <source>
        <strain evidence="1 2">MTCC4038</strain>
        <plasmid evidence="1 2">p3</plasmid>
    </source>
</reference>
<dbReference type="Proteomes" id="UP000298774">
    <property type="component" value="Plasmid p3"/>
</dbReference>
<evidence type="ECO:0000313" key="1">
    <source>
        <dbReference type="EMBL" id="QCO12880.1"/>
    </source>
</evidence>
<evidence type="ECO:0000313" key="2">
    <source>
        <dbReference type="Proteomes" id="UP000298774"/>
    </source>
</evidence>
<dbReference type="AlphaFoldDB" id="A0A4D8QUU3"/>
<geneLocation type="plasmid" evidence="1 2">
    <name>p3</name>
</geneLocation>
<keyword evidence="1" id="KW-0614">Plasmid</keyword>
<organism evidence="1 2">
    <name type="scientific">Azospirillum brasilense</name>
    <dbReference type="NCBI Taxonomy" id="192"/>
    <lineage>
        <taxon>Bacteria</taxon>
        <taxon>Pseudomonadati</taxon>
        <taxon>Pseudomonadota</taxon>
        <taxon>Alphaproteobacteria</taxon>
        <taxon>Rhodospirillales</taxon>
        <taxon>Azospirillaceae</taxon>
        <taxon>Azospirillum</taxon>
    </lineage>
</organism>
<proteinExistence type="predicted"/>
<gene>
    <name evidence="1" type="ORF">D3868_28135</name>
</gene>
<accession>A0A4D8QUU3</accession>
<protein>
    <submittedName>
        <fullName evidence="1">Uncharacterized protein</fullName>
    </submittedName>
</protein>
<sequence>MRADRMPSGLERAEWFRGQARYHLVGGKWWARLTATAAAIELRLESGDEPVMSFKSPLDLLVDAAAMRLAAAVEDAPQVRAEMLAGAAALEARAFRGGHVTEPR</sequence>